<dbReference type="Proteomes" id="UP001396898">
    <property type="component" value="Unassembled WGS sequence"/>
</dbReference>
<sequence>MIHLEVLALVSLGSLVFRYQINGTVKRCWKALHRPGNATLLLHIVLSVAEVIRYYTRRYHNEFYLPYGNNAHNKTVIQQVYNTSAESSSIYSGQEDFIGFSIIQQGPKLPTATLLDLLLMLVQCHTSLVLARDRVWAGHKSILRPVYHAQTLFRIMFTAGSFFLSSNSFPRLPLINAPLAQILETIPIFESWLDPSQLYRASVMINASFIYPRLLVWTLCRLGGVGPLGRRYRDVYTLSIFLSAVVAMHDGGITLGPQLYIAGVVVFVVLERWVARKVLERGAKETVVAKKGPGAKDRLVDFLFWYGFVEIDMLRGGKEEQKQ</sequence>
<proteinExistence type="predicted"/>
<evidence type="ECO:0000313" key="2">
    <source>
        <dbReference type="Proteomes" id="UP001396898"/>
    </source>
</evidence>
<accession>A0ABR1R4K2</accession>
<gene>
    <name evidence="1" type="ORF">PG991_014794</name>
</gene>
<dbReference type="EMBL" id="JAQQWI010000019">
    <property type="protein sequence ID" value="KAK7999119.1"/>
    <property type="molecule type" value="Genomic_DNA"/>
</dbReference>
<organism evidence="1 2">
    <name type="scientific">Apiospora marii</name>
    <dbReference type="NCBI Taxonomy" id="335849"/>
    <lineage>
        <taxon>Eukaryota</taxon>
        <taxon>Fungi</taxon>
        <taxon>Dikarya</taxon>
        <taxon>Ascomycota</taxon>
        <taxon>Pezizomycotina</taxon>
        <taxon>Sordariomycetes</taxon>
        <taxon>Xylariomycetidae</taxon>
        <taxon>Amphisphaeriales</taxon>
        <taxon>Apiosporaceae</taxon>
        <taxon>Apiospora</taxon>
    </lineage>
</organism>
<reference evidence="1 2" key="1">
    <citation type="submission" date="2023-01" db="EMBL/GenBank/DDBJ databases">
        <title>Analysis of 21 Apiospora genomes using comparative genomics revels a genus with tremendous synthesis potential of carbohydrate active enzymes and secondary metabolites.</title>
        <authorList>
            <person name="Sorensen T."/>
        </authorList>
    </citation>
    <scope>NUCLEOTIDE SEQUENCE [LARGE SCALE GENOMIC DNA]</scope>
    <source>
        <strain evidence="1 2">CBS 20057</strain>
    </source>
</reference>
<name>A0ABR1R4K2_9PEZI</name>
<evidence type="ECO:0008006" key="3">
    <source>
        <dbReference type="Google" id="ProtNLM"/>
    </source>
</evidence>
<keyword evidence="2" id="KW-1185">Reference proteome</keyword>
<comment type="caution">
    <text evidence="1">The sequence shown here is derived from an EMBL/GenBank/DDBJ whole genome shotgun (WGS) entry which is preliminary data.</text>
</comment>
<protein>
    <recommendedName>
        <fullName evidence="3">Wax synthase domain-containing protein</fullName>
    </recommendedName>
</protein>
<evidence type="ECO:0000313" key="1">
    <source>
        <dbReference type="EMBL" id="KAK7999119.1"/>
    </source>
</evidence>